<dbReference type="SMART" id="SM00220">
    <property type="entry name" value="S_TKc"/>
    <property type="match status" value="1"/>
</dbReference>
<dbReference type="Pfam" id="PF00069">
    <property type="entry name" value="Pkinase"/>
    <property type="match status" value="1"/>
</dbReference>
<keyword evidence="3" id="KW-0808">Transferase</keyword>
<evidence type="ECO:0000256" key="5">
    <source>
        <dbReference type="ARBA" id="ARBA00022777"/>
    </source>
</evidence>
<evidence type="ECO:0000313" key="10">
    <source>
        <dbReference type="EMBL" id="PRY38854.1"/>
    </source>
</evidence>
<dbReference type="PROSITE" id="PS50011">
    <property type="entry name" value="PROTEIN_KINASE_DOM"/>
    <property type="match status" value="1"/>
</dbReference>
<dbReference type="GO" id="GO:0004674">
    <property type="term" value="F:protein serine/threonine kinase activity"/>
    <property type="evidence" value="ECO:0007669"/>
    <property type="project" value="UniProtKB-KW"/>
</dbReference>
<keyword evidence="4" id="KW-0547">Nucleotide-binding</keyword>
<dbReference type="EC" id="2.7.11.1" evidence="1"/>
<evidence type="ECO:0000256" key="1">
    <source>
        <dbReference type="ARBA" id="ARBA00012513"/>
    </source>
</evidence>
<dbReference type="Proteomes" id="UP000239494">
    <property type="component" value="Unassembled WGS sequence"/>
</dbReference>
<sequence length="474" mass="49490">MGEVVRAYDTRHDRMVALKLLAPQFAEDQQYRERFRREAHAVARLQEPHIVPIHAYGELDGRLYLDMRLVDGQDLAARLRNGGPLDPGEAVGIVEQIAQALGAAHAQNLVHRDVKPSNVLIAEAGFAYLVDFGIARALDATTGLTGTGAVIGTLDYMAPERFGDGPTDYRVDVYSLACLLHECLTGSKPFPGTTAASLIGAHLNQPPPSLDSVRPGLPHALNAVVVRGMAKNPADRFASAGELAAAARAALTGHTPPAPPPSVAPRPTLVSAGARPRRTQWLVAAVTVVVATTAVITTVALSGRSTSGTATSTGETRAERFTPASGAETTTTASTATPLPVTTAAPVATSPPPVSAPPAVVVPPGADLGLTEPMSVPACNGAYVTFVGAAVVPARYRADVQQFLSNHPGTRYLHAPTTGCGSLRKQLDGVDIYAVYYGTFATQDEACAQRAAVGGDAYVKQLDHTTPPSQLITC</sequence>
<reference evidence="10 11" key="1">
    <citation type="submission" date="2018-03" db="EMBL/GenBank/DDBJ databases">
        <title>Genomic Encyclopedia of Archaeal and Bacterial Type Strains, Phase II (KMG-II): from individual species to whole genera.</title>
        <authorList>
            <person name="Goeker M."/>
        </authorList>
    </citation>
    <scope>NUCLEOTIDE SEQUENCE [LARGE SCALE GENOMIC DNA]</scope>
    <source>
        <strain evidence="10 11">DSM 44720</strain>
    </source>
</reference>
<keyword evidence="11" id="KW-1185">Reference proteome</keyword>
<dbReference type="PROSITE" id="PS00108">
    <property type="entry name" value="PROTEIN_KINASE_ST"/>
    <property type="match status" value="1"/>
</dbReference>
<dbReference type="AlphaFoldDB" id="A0A2T0SZN3"/>
<dbReference type="CDD" id="cd14014">
    <property type="entry name" value="STKc_PknB_like"/>
    <property type="match status" value="1"/>
</dbReference>
<keyword evidence="2" id="KW-0723">Serine/threonine-protein kinase</keyword>
<name>A0A2T0SZN3_9PSEU</name>
<protein>
    <recommendedName>
        <fullName evidence="1">non-specific serine/threonine protein kinase</fullName>
        <ecNumber evidence="1">2.7.11.1</ecNumber>
    </recommendedName>
</protein>
<evidence type="ECO:0000313" key="11">
    <source>
        <dbReference type="Proteomes" id="UP000239494"/>
    </source>
</evidence>
<dbReference type="PANTHER" id="PTHR43289">
    <property type="entry name" value="MITOGEN-ACTIVATED PROTEIN KINASE KINASE KINASE 20-RELATED"/>
    <property type="match status" value="1"/>
</dbReference>
<keyword evidence="6" id="KW-0067">ATP-binding</keyword>
<dbReference type="SUPFAM" id="SSF56112">
    <property type="entry name" value="Protein kinase-like (PK-like)"/>
    <property type="match status" value="1"/>
</dbReference>
<dbReference type="PANTHER" id="PTHR43289:SF6">
    <property type="entry name" value="SERINE_THREONINE-PROTEIN KINASE NEKL-3"/>
    <property type="match status" value="1"/>
</dbReference>
<proteinExistence type="predicted"/>
<keyword evidence="8" id="KW-0812">Transmembrane</keyword>
<dbReference type="FunFam" id="1.10.510.10:FF:000021">
    <property type="entry name" value="Serine/threonine protein kinase"/>
    <property type="match status" value="1"/>
</dbReference>
<dbReference type="InterPro" id="IPR008271">
    <property type="entry name" value="Ser/Thr_kinase_AS"/>
</dbReference>
<gene>
    <name evidence="10" type="ORF">CLV43_108254</name>
</gene>
<dbReference type="Gene3D" id="3.30.200.20">
    <property type="entry name" value="Phosphorylase Kinase, domain 1"/>
    <property type="match status" value="1"/>
</dbReference>
<evidence type="ECO:0000256" key="3">
    <source>
        <dbReference type="ARBA" id="ARBA00022679"/>
    </source>
</evidence>
<organism evidence="10 11">
    <name type="scientific">Umezawaea tangerina</name>
    <dbReference type="NCBI Taxonomy" id="84725"/>
    <lineage>
        <taxon>Bacteria</taxon>
        <taxon>Bacillati</taxon>
        <taxon>Actinomycetota</taxon>
        <taxon>Actinomycetes</taxon>
        <taxon>Pseudonocardiales</taxon>
        <taxon>Pseudonocardiaceae</taxon>
        <taxon>Umezawaea</taxon>
    </lineage>
</organism>
<evidence type="ECO:0000256" key="8">
    <source>
        <dbReference type="SAM" id="Phobius"/>
    </source>
</evidence>
<evidence type="ECO:0000259" key="9">
    <source>
        <dbReference type="PROSITE" id="PS50011"/>
    </source>
</evidence>
<evidence type="ECO:0000256" key="7">
    <source>
        <dbReference type="SAM" id="MobiDB-lite"/>
    </source>
</evidence>
<dbReference type="InterPro" id="IPR011009">
    <property type="entry name" value="Kinase-like_dom_sf"/>
</dbReference>
<dbReference type="GO" id="GO:0005524">
    <property type="term" value="F:ATP binding"/>
    <property type="evidence" value="ECO:0007669"/>
    <property type="project" value="UniProtKB-KW"/>
</dbReference>
<accession>A0A2T0SZN3</accession>
<comment type="caution">
    <text evidence="10">The sequence shown here is derived from an EMBL/GenBank/DDBJ whole genome shotgun (WGS) entry which is preliminary data.</text>
</comment>
<evidence type="ECO:0000256" key="6">
    <source>
        <dbReference type="ARBA" id="ARBA00022840"/>
    </source>
</evidence>
<feature type="compositionally biased region" description="Low complexity" evidence="7">
    <location>
        <begin position="322"/>
        <end position="334"/>
    </location>
</feature>
<evidence type="ECO:0000256" key="4">
    <source>
        <dbReference type="ARBA" id="ARBA00022741"/>
    </source>
</evidence>
<feature type="domain" description="Protein kinase" evidence="9">
    <location>
        <begin position="1"/>
        <end position="251"/>
    </location>
</feature>
<dbReference type="EMBL" id="PVTF01000008">
    <property type="protein sequence ID" value="PRY38854.1"/>
    <property type="molecule type" value="Genomic_DNA"/>
</dbReference>
<dbReference type="Gene3D" id="1.10.510.10">
    <property type="entry name" value="Transferase(Phosphotransferase) domain 1"/>
    <property type="match status" value="1"/>
</dbReference>
<keyword evidence="8" id="KW-1133">Transmembrane helix</keyword>
<dbReference type="InterPro" id="IPR000719">
    <property type="entry name" value="Prot_kinase_dom"/>
</dbReference>
<feature type="region of interest" description="Disordered" evidence="7">
    <location>
        <begin position="304"/>
        <end position="334"/>
    </location>
</feature>
<feature type="transmembrane region" description="Helical" evidence="8">
    <location>
        <begin position="281"/>
        <end position="301"/>
    </location>
</feature>
<keyword evidence="5 10" id="KW-0418">Kinase</keyword>
<keyword evidence="8" id="KW-0472">Membrane</keyword>
<feature type="compositionally biased region" description="Low complexity" evidence="7">
    <location>
        <begin position="304"/>
        <end position="315"/>
    </location>
</feature>
<evidence type="ECO:0000256" key="2">
    <source>
        <dbReference type="ARBA" id="ARBA00022527"/>
    </source>
</evidence>